<evidence type="ECO:0000313" key="7">
    <source>
        <dbReference type="Proteomes" id="UP000290365"/>
    </source>
</evidence>
<dbReference type="InterPro" id="IPR017871">
    <property type="entry name" value="ABC_transporter-like_CS"/>
</dbReference>
<sequence>MMNVIVQTVNLTKRYKKQNAIENVNLAIEDGAIYGLLGPNGAGKSTLLKHLAGLLRPTQGQVFLFGEPWQRKHLWQLGTLIEMPSLYGHLTAYENLAVHAHLLGLKKSRISEVLEQVELRDVEKKRVSAFSLGMKQRLGIASALLSHPRLLILDEPTNGLDPAGIREMREMIQQFSRQGITVVVSSHILAEVAQIVTHLGIISKGHLRYQGTLKEFIAHGRQRIELETPQMRQAELLLRPHFPQLVVQDNKLLIPAPSEAAASIVTALTQHNITLTHIDSVQDDLETLFLRLVESDKERVVA</sequence>
<dbReference type="Proteomes" id="UP000290365">
    <property type="component" value="Chromosome"/>
</dbReference>
<dbReference type="GO" id="GO:0005524">
    <property type="term" value="F:ATP binding"/>
    <property type="evidence" value="ECO:0007669"/>
    <property type="project" value="UniProtKB-KW"/>
</dbReference>
<dbReference type="Pfam" id="PF00005">
    <property type="entry name" value="ABC_tran"/>
    <property type="match status" value="1"/>
</dbReference>
<evidence type="ECO:0000256" key="1">
    <source>
        <dbReference type="ARBA" id="ARBA00005417"/>
    </source>
</evidence>
<dbReference type="OrthoDB" id="9804819at2"/>
<dbReference type="AlphaFoldDB" id="A0A4P6JLM0"/>
<dbReference type="PANTHER" id="PTHR43335:SF4">
    <property type="entry name" value="ABC TRANSPORTER, ATP-BINDING PROTEIN"/>
    <property type="match status" value="1"/>
</dbReference>
<proteinExistence type="inferred from homology"/>
<dbReference type="PROSITE" id="PS00211">
    <property type="entry name" value="ABC_TRANSPORTER_1"/>
    <property type="match status" value="1"/>
</dbReference>
<evidence type="ECO:0000259" key="5">
    <source>
        <dbReference type="PROSITE" id="PS50893"/>
    </source>
</evidence>
<dbReference type="InterPro" id="IPR003593">
    <property type="entry name" value="AAA+_ATPase"/>
</dbReference>
<keyword evidence="4 6" id="KW-0067">ATP-binding</keyword>
<dbReference type="KEGG" id="kbs:EPA93_07670"/>
<organism evidence="6 7">
    <name type="scientific">Ktedonosporobacter rubrisoli</name>
    <dbReference type="NCBI Taxonomy" id="2509675"/>
    <lineage>
        <taxon>Bacteria</taxon>
        <taxon>Bacillati</taxon>
        <taxon>Chloroflexota</taxon>
        <taxon>Ktedonobacteria</taxon>
        <taxon>Ktedonobacterales</taxon>
        <taxon>Ktedonosporobacteraceae</taxon>
        <taxon>Ktedonosporobacter</taxon>
    </lineage>
</organism>
<dbReference type="RefSeq" id="WP_129886489.1">
    <property type="nucleotide sequence ID" value="NZ_CP035758.1"/>
</dbReference>
<keyword evidence="7" id="KW-1185">Reference proteome</keyword>
<name>A0A4P6JLM0_KTERU</name>
<keyword evidence="2" id="KW-0813">Transport</keyword>
<dbReference type="Gene3D" id="3.40.50.300">
    <property type="entry name" value="P-loop containing nucleotide triphosphate hydrolases"/>
    <property type="match status" value="1"/>
</dbReference>
<dbReference type="SMART" id="SM00382">
    <property type="entry name" value="AAA"/>
    <property type="match status" value="1"/>
</dbReference>
<dbReference type="GO" id="GO:0016887">
    <property type="term" value="F:ATP hydrolysis activity"/>
    <property type="evidence" value="ECO:0007669"/>
    <property type="project" value="InterPro"/>
</dbReference>
<protein>
    <submittedName>
        <fullName evidence="6">ATP-binding cassette domain-containing protein</fullName>
    </submittedName>
</protein>
<dbReference type="InterPro" id="IPR027417">
    <property type="entry name" value="P-loop_NTPase"/>
</dbReference>
<dbReference type="PANTHER" id="PTHR43335">
    <property type="entry name" value="ABC TRANSPORTER, ATP-BINDING PROTEIN"/>
    <property type="match status" value="1"/>
</dbReference>
<evidence type="ECO:0000313" key="6">
    <source>
        <dbReference type="EMBL" id="QBD75892.1"/>
    </source>
</evidence>
<evidence type="ECO:0000256" key="4">
    <source>
        <dbReference type="ARBA" id="ARBA00022840"/>
    </source>
</evidence>
<feature type="domain" description="ABC transporter" evidence="5">
    <location>
        <begin position="6"/>
        <end position="229"/>
    </location>
</feature>
<evidence type="ECO:0000256" key="3">
    <source>
        <dbReference type="ARBA" id="ARBA00022741"/>
    </source>
</evidence>
<dbReference type="SUPFAM" id="SSF52540">
    <property type="entry name" value="P-loop containing nucleoside triphosphate hydrolases"/>
    <property type="match status" value="1"/>
</dbReference>
<dbReference type="CDD" id="cd03268">
    <property type="entry name" value="ABC_BcrA_bacitracin_resist"/>
    <property type="match status" value="1"/>
</dbReference>
<accession>A0A4P6JLM0</accession>
<dbReference type="InterPro" id="IPR003439">
    <property type="entry name" value="ABC_transporter-like_ATP-bd"/>
</dbReference>
<evidence type="ECO:0000256" key="2">
    <source>
        <dbReference type="ARBA" id="ARBA00022448"/>
    </source>
</evidence>
<reference evidence="6 7" key="1">
    <citation type="submission" date="2019-01" db="EMBL/GenBank/DDBJ databases">
        <title>Ktedonosporobacter rubrisoli SCAWS-G2.</title>
        <authorList>
            <person name="Huang Y."/>
            <person name="Yan B."/>
        </authorList>
    </citation>
    <scope>NUCLEOTIDE SEQUENCE [LARGE SCALE GENOMIC DNA]</scope>
    <source>
        <strain evidence="6 7">SCAWS-G2</strain>
    </source>
</reference>
<gene>
    <name evidence="6" type="ORF">EPA93_07670</name>
</gene>
<dbReference type="PROSITE" id="PS50893">
    <property type="entry name" value="ABC_TRANSPORTER_2"/>
    <property type="match status" value="1"/>
</dbReference>
<dbReference type="EMBL" id="CP035758">
    <property type="protein sequence ID" value="QBD75892.1"/>
    <property type="molecule type" value="Genomic_DNA"/>
</dbReference>
<keyword evidence="3" id="KW-0547">Nucleotide-binding</keyword>
<comment type="similarity">
    <text evidence="1">Belongs to the ABC transporter superfamily.</text>
</comment>